<accession>A0A176RZ95</accession>
<dbReference type="EMBL" id="LUTY01001880">
    <property type="protein sequence ID" value="OAD21090.1"/>
    <property type="molecule type" value="Genomic_DNA"/>
</dbReference>
<dbReference type="AlphaFoldDB" id="A0A176RZ95"/>
<reference evidence="1 2" key="1">
    <citation type="submission" date="2016-05" db="EMBL/GenBank/DDBJ databases">
        <title>Single-cell genome of chain-forming Candidatus Thiomargarita nelsonii and comparison to other large sulfur-oxidizing bacteria.</title>
        <authorList>
            <person name="Winkel M."/>
            <person name="Salman V."/>
            <person name="Woyke T."/>
            <person name="Schulz-Vogt H."/>
            <person name="Richter M."/>
            <person name="Flood B."/>
            <person name="Bailey J."/>
            <person name="Amann R."/>
            <person name="Mussmann M."/>
        </authorList>
    </citation>
    <scope>NUCLEOTIDE SEQUENCE [LARGE SCALE GENOMIC DNA]</scope>
    <source>
        <strain evidence="1 2">THI036</strain>
    </source>
</reference>
<protein>
    <submittedName>
        <fullName evidence="1">Uncharacterized protein</fullName>
    </submittedName>
</protein>
<comment type="caution">
    <text evidence="1">The sequence shown here is derived from an EMBL/GenBank/DDBJ whole genome shotgun (WGS) entry which is preliminary data.</text>
</comment>
<dbReference type="Proteomes" id="UP000076962">
    <property type="component" value="Unassembled WGS sequence"/>
</dbReference>
<sequence>MEVSYDCLPMRLNIWQTFCKEPPSTCQTRESSIFKLMAQSRLSLIMNYWKKQSEFWLDYENRAWSLKIR</sequence>
<name>A0A176RZ95_9GAMM</name>
<gene>
    <name evidence="1" type="ORF">THIOM_003159</name>
</gene>
<organism evidence="1 2">
    <name type="scientific">Candidatus Thiomargarita nelsonii</name>
    <dbReference type="NCBI Taxonomy" id="1003181"/>
    <lineage>
        <taxon>Bacteria</taxon>
        <taxon>Pseudomonadati</taxon>
        <taxon>Pseudomonadota</taxon>
        <taxon>Gammaproteobacteria</taxon>
        <taxon>Thiotrichales</taxon>
        <taxon>Thiotrichaceae</taxon>
        <taxon>Thiomargarita</taxon>
    </lineage>
</organism>
<proteinExistence type="predicted"/>
<evidence type="ECO:0000313" key="2">
    <source>
        <dbReference type="Proteomes" id="UP000076962"/>
    </source>
</evidence>
<evidence type="ECO:0000313" key="1">
    <source>
        <dbReference type="EMBL" id="OAD21090.1"/>
    </source>
</evidence>
<keyword evidence="2" id="KW-1185">Reference proteome</keyword>